<dbReference type="EMBL" id="MNUE01000053">
    <property type="protein sequence ID" value="OJD31054.1"/>
    <property type="molecule type" value="Genomic_DNA"/>
</dbReference>
<dbReference type="AlphaFoldDB" id="A0A1J9QQ54"/>
<feature type="compositionally biased region" description="Low complexity" evidence="1">
    <location>
        <begin position="148"/>
        <end position="167"/>
    </location>
</feature>
<dbReference type="OrthoDB" id="4222821at2759"/>
<evidence type="ECO:0000313" key="3">
    <source>
        <dbReference type="Proteomes" id="UP000183809"/>
    </source>
</evidence>
<reference evidence="2 3" key="1">
    <citation type="submission" date="2016-10" db="EMBL/GenBank/DDBJ databases">
        <title>Proteomics and genomics reveal pathogen-plant mechanisms compatible with a hemibiotrophic lifestyle of Diplodia corticola.</title>
        <authorList>
            <person name="Fernandes I."/>
            <person name="De Jonge R."/>
            <person name="Van De Peer Y."/>
            <person name="Devreese B."/>
            <person name="Alves A."/>
            <person name="Esteves A.C."/>
        </authorList>
    </citation>
    <scope>NUCLEOTIDE SEQUENCE [LARGE SCALE GENOMIC DNA]</scope>
    <source>
        <strain evidence="2 3">CBS 112549</strain>
    </source>
</reference>
<comment type="caution">
    <text evidence="2">The sequence shown here is derived from an EMBL/GenBank/DDBJ whole genome shotgun (WGS) entry which is preliminary data.</text>
</comment>
<gene>
    <name evidence="2" type="ORF">BKCO1_5300013</name>
</gene>
<dbReference type="GeneID" id="31017379"/>
<evidence type="ECO:0000313" key="2">
    <source>
        <dbReference type="EMBL" id="OJD31054.1"/>
    </source>
</evidence>
<accession>A0A1J9QQ54</accession>
<feature type="region of interest" description="Disordered" evidence="1">
    <location>
        <begin position="1"/>
        <end position="27"/>
    </location>
</feature>
<feature type="region of interest" description="Disordered" evidence="1">
    <location>
        <begin position="55"/>
        <end position="77"/>
    </location>
</feature>
<organism evidence="2 3">
    <name type="scientific">Diplodia corticola</name>
    <dbReference type="NCBI Taxonomy" id="236234"/>
    <lineage>
        <taxon>Eukaryota</taxon>
        <taxon>Fungi</taxon>
        <taxon>Dikarya</taxon>
        <taxon>Ascomycota</taxon>
        <taxon>Pezizomycotina</taxon>
        <taxon>Dothideomycetes</taxon>
        <taxon>Dothideomycetes incertae sedis</taxon>
        <taxon>Botryosphaeriales</taxon>
        <taxon>Botryosphaeriaceae</taxon>
        <taxon>Diplodia</taxon>
    </lineage>
</organism>
<dbReference type="RefSeq" id="XP_020127314.1">
    <property type="nucleotide sequence ID" value="XM_020277118.1"/>
</dbReference>
<feature type="region of interest" description="Disordered" evidence="1">
    <location>
        <begin position="148"/>
        <end position="170"/>
    </location>
</feature>
<evidence type="ECO:0000256" key="1">
    <source>
        <dbReference type="SAM" id="MobiDB-lite"/>
    </source>
</evidence>
<name>A0A1J9QQ54_9PEZI</name>
<dbReference type="Proteomes" id="UP000183809">
    <property type="component" value="Unassembled WGS sequence"/>
</dbReference>
<sequence length="314" mass="33187">MQSPAMQLQPTPPSGSPSESDCFFIQPQTAPSPPTIFDLPFLDGDFDFQALLPPIPQQSPDDTRMHEVPSPPTDSRQECLQKLGDLHSALLADLNTVRASRVATESSIATLRADAAVHENCGCSVPIGRMFTTSAQLLEILHYFSAAPQSSSSSPPTSNPTLISNSSATPSDVGLLRPEIPTTLSILACYAALRRIYRTIFACIDASLQNFPPPLRSSALPPLFPGLALGGFQLGGNVGLQIVIVAQLSQSMLAKIDAALGLGPGGGGLVERQPGAADMFKAMIKEEEAEGPENEISGGCRPLEDIIGNVKRLC</sequence>
<keyword evidence="3" id="KW-1185">Reference proteome</keyword>
<protein>
    <submittedName>
        <fullName evidence="2">Uncharacterized protein</fullName>
    </submittedName>
</protein>
<proteinExistence type="predicted"/>
<dbReference type="STRING" id="236234.A0A1J9QQ54"/>